<dbReference type="Pfam" id="PF02992">
    <property type="entry name" value="Transposase_21"/>
    <property type="match status" value="1"/>
</dbReference>
<name>Q2QVB1_ORYSJ</name>
<organism evidence="1">
    <name type="scientific">Oryza sativa subsp. japonica</name>
    <name type="common">Rice</name>
    <dbReference type="NCBI Taxonomy" id="39947"/>
    <lineage>
        <taxon>Eukaryota</taxon>
        <taxon>Viridiplantae</taxon>
        <taxon>Streptophyta</taxon>
        <taxon>Embryophyta</taxon>
        <taxon>Tracheophyta</taxon>
        <taxon>Spermatophyta</taxon>
        <taxon>Magnoliopsida</taxon>
        <taxon>Liliopsida</taxon>
        <taxon>Poales</taxon>
        <taxon>Poaceae</taxon>
        <taxon>BOP clade</taxon>
        <taxon>Oryzoideae</taxon>
        <taxon>Oryzeae</taxon>
        <taxon>Oryzinae</taxon>
        <taxon>Oryza</taxon>
        <taxon>Oryza sativa</taxon>
    </lineage>
</organism>
<sequence>MECRKTTNYGSIMDKTSQIQKTVAILIWMKIMITMEKLVDDGYKRHPANSKEWKDFDGKFSSFALDARNIRLGLASDGFNPFGNMSSSYSIWTVVLVIYNLPPWMCMKDPYMVMSMIILGPKAPAFENLSGISTKGKYACPSCHTETCYHRLVNGHKYCYMGHRRFLPRRHVWRNNDASFDGQKEKRSAPKPLSEDDIISQYEKFEQVKFGKSGKKRKHSSTLYGT</sequence>
<evidence type="ECO:0000313" key="1">
    <source>
        <dbReference type="EMBL" id="ABA96909.1"/>
    </source>
</evidence>
<protein>
    <submittedName>
        <fullName evidence="1">Transposon protein, putative, CACTA, En/Spm sub-class</fullName>
    </submittedName>
</protein>
<dbReference type="EMBL" id="DP000011">
    <property type="protein sequence ID" value="ABA96909.1"/>
    <property type="molecule type" value="Genomic_DNA"/>
</dbReference>
<reference evidence="1" key="1">
    <citation type="journal article" date="2005" name="BMC Biol.">
        <title>The sequence of rice chromosomes 11 and 12, rich in disease resistance genes and recent gene duplications.</title>
        <authorList>
            <consortium name="The rice chromosomes 11 and 12 sequencing consortia"/>
        </authorList>
    </citation>
    <scope>NUCLEOTIDE SEQUENCE [LARGE SCALE GENOMIC DNA]</scope>
</reference>
<dbReference type="AlphaFoldDB" id="Q2QVB1"/>
<accession>Q2QVB1</accession>
<reference evidence="1" key="2">
    <citation type="submission" date="2005-04" db="EMBL/GenBank/DDBJ databases">
        <authorList>
            <person name="Buell C.R."/>
            <person name="Wing R.A."/>
            <person name="McCombie W.A."/>
            <person name="Ouyang S."/>
        </authorList>
    </citation>
    <scope>NUCLEOTIDE SEQUENCE</scope>
</reference>
<dbReference type="PANTHER" id="PTHR10775">
    <property type="entry name" value="OS08G0208400 PROTEIN"/>
    <property type="match status" value="1"/>
</dbReference>
<dbReference type="PANTHER" id="PTHR10775:SF177">
    <property type="entry name" value="TNP2, PARTIAL"/>
    <property type="match status" value="1"/>
</dbReference>
<dbReference type="InterPro" id="IPR004242">
    <property type="entry name" value="Transposase_21"/>
</dbReference>
<reference evidence="1" key="3">
    <citation type="submission" date="2006-01" db="EMBL/GenBank/DDBJ databases">
        <authorList>
            <person name="Buell R."/>
        </authorList>
    </citation>
    <scope>NUCLEOTIDE SEQUENCE</scope>
</reference>
<gene>
    <name evidence="1" type="ordered locus">LOC_Os12g13420</name>
</gene>
<proteinExistence type="predicted"/>